<name>A0A6J8DT66_MYTCO</name>
<dbReference type="PANTHER" id="PTHR25462">
    <property type="entry name" value="BONUS, ISOFORM C-RELATED"/>
    <property type="match status" value="1"/>
</dbReference>
<evidence type="ECO:0000256" key="1">
    <source>
        <dbReference type="PROSITE-ProRule" id="PRU00024"/>
    </source>
</evidence>
<keyword evidence="1" id="KW-0479">Metal-binding</keyword>
<sequence length="560" mass="63835">MSSSKPIPCGPCQEGNESTKAEFWCHNCEEGLCSTCSGHHKRSKATRDHKTIDIKSYEPSIKSIKTECDKHSQQLILYCPSHLKPCCDECISTSHSKCTGIKSLASVVENTKVEISKESVEKEIDSTLHLFDKIVNNKSNNIKAGEQQCEGIKESILKIRENVNKDLDHFNKKLFQEVDKLLDQEKTKATDFITEIEGKRITLQNMQDHLHSVTTNTSKLQSFLCVYQIEQQVHQYQRYVEDLEKDDRVNKFEIKIKQNDEIERIINKLGSLESIGEVTVVKSKVAINRKTSVKREAQVESRDQSNISNMTMNIETKTMIYMVQRTTDMICLMDGRFIVVELGRFVNRVTLASGVHKEEFRLSGVPCSVTQIDQNTIAITYPGEKAIKIFNMENNTVTKVIELDKNCYNLSFTNNYLAVGLSKDEIRVINFEGETMKSIPVQSETNLMFFVHYNDRFIYSDMDGKAVYCVDGSGKQIWRYKQDLSSPGGLCTDTYGNIIVADFQSNTIRVISKDGQDSKILFSMNDELNVQCIRFNHTESSGFICDYNGRYLAKFNISYG</sequence>
<keyword evidence="1" id="KW-0862">Zinc</keyword>
<protein>
    <recommendedName>
        <fullName evidence="2">B box-type domain-containing protein</fullName>
    </recommendedName>
</protein>
<feature type="domain" description="B box-type" evidence="2">
    <location>
        <begin position="4"/>
        <end position="54"/>
    </location>
</feature>
<dbReference type="EMBL" id="CACVKT020007820">
    <property type="protein sequence ID" value="CAC5410917.1"/>
    <property type="molecule type" value="Genomic_DNA"/>
</dbReference>
<dbReference type="SUPFAM" id="SSF63825">
    <property type="entry name" value="YWTD domain"/>
    <property type="match status" value="1"/>
</dbReference>
<reference evidence="3 4" key="1">
    <citation type="submission" date="2020-06" db="EMBL/GenBank/DDBJ databases">
        <authorList>
            <person name="Li R."/>
            <person name="Bekaert M."/>
        </authorList>
    </citation>
    <scope>NUCLEOTIDE SEQUENCE [LARGE SCALE GENOMIC DNA]</scope>
    <source>
        <strain evidence="4">wild</strain>
    </source>
</reference>
<evidence type="ECO:0000259" key="2">
    <source>
        <dbReference type="PROSITE" id="PS50119"/>
    </source>
</evidence>
<organism evidence="3 4">
    <name type="scientific">Mytilus coruscus</name>
    <name type="common">Sea mussel</name>
    <dbReference type="NCBI Taxonomy" id="42192"/>
    <lineage>
        <taxon>Eukaryota</taxon>
        <taxon>Metazoa</taxon>
        <taxon>Spiralia</taxon>
        <taxon>Lophotrochozoa</taxon>
        <taxon>Mollusca</taxon>
        <taxon>Bivalvia</taxon>
        <taxon>Autobranchia</taxon>
        <taxon>Pteriomorphia</taxon>
        <taxon>Mytilida</taxon>
        <taxon>Mytiloidea</taxon>
        <taxon>Mytilidae</taxon>
        <taxon>Mytilinae</taxon>
        <taxon>Mytilus</taxon>
    </lineage>
</organism>
<dbReference type="InterPro" id="IPR000315">
    <property type="entry name" value="Znf_B-box"/>
</dbReference>
<dbReference type="InterPro" id="IPR047153">
    <property type="entry name" value="TRIM45/56/19-like"/>
</dbReference>
<dbReference type="GO" id="GO:0061630">
    <property type="term" value="F:ubiquitin protein ligase activity"/>
    <property type="evidence" value="ECO:0007669"/>
    <property type="project" value="TreeGrafter"/>
</dbReference>
<dbReference type="PANTHER" id="PTHR25462:SF299">
    <property type="entry name" value="E3 UBIQUITIN-PROTEIN LIGASE TRIM56"/>
    <property type="match status" value="1"/>
</dbReference>
<dbReference type="OrthoDB" id="10278346at2759"/>
<evidence type="ECO:0000313" key="4">
    <source>
        <dbReference type="Proteomes" id="UP000507470"/>
    </source>
</evidence>
<evidence type="ECO:0000313" key="3">
    <source>
        <dbReference type="EMBL" id="CAC5410917.1"/>
    </source>
</evidence>
<accession>A0A6J8DT66</accession>
<gene>
    <name evidence="3" type="ORF">MCOR_44068</name>
</gene>
<dbReference type="Proteomes" id="UP000507470">
    <property type="component" value="Unassembled WGS sequence"/>
</dbReference>
<dbReference type="AlphaFoldDB" id="A0A6J8DT66"/>
<dbReference type="GO" id="GO:0008270">
    <property type="term" value="F:zinc ion binding"/>
    <property type="evidence" value="ECO:0007669"/>
    <property type="project" value="UniProtKB-KW"/>
</dbReference>
<dbReference type="InterPro" id="IPR011042">
    <property type="entry name" value="6-blade_b-propeller_TolB-like"/>
</dbReference>
<dbReference type="GO" id="GO:0005654">
    <property type="term" value="C:nucleoplasm"/>
    <property type="evidence" value="ECO:0007669"/>
    <property type="project" value="TreeGrafter"/>
</dbReference>
<dbReference type="PROSITE" id="PS50119">
    <property type="entry name" value="ZF_BBOX"/>
    <property type="match status" value="1"/>
</dbReference>
<dbReference type="GO" id="GO:0045087">
    <property type="term" value="P:innate immune response"/>
    <property type="evidence" value="ECO:0007669"/>
    <property type="project" value="TreeGrafter"/>
</dbReference>
<keyword evidence="1" id="KW-0863">Zinc-finger</keyword>
<dbReference type="Gene3D" id="3.30.160.60">
    <property type="entry name" value="Classic Zinc Finger"/>
    <property type="match status" value="1"/>
</dbReference>
<dbReference type="Gene3D" id="2.120.10.30">
    <property type="entry name" value="TolB, C-terminal domain"/>
    <property type="match status" value="1"/>
</dbReference>
<proteinExistence type="predicted"/>
<keyword evidence="4" id="KW-1185">Reference proteome</keyword>
<dbReference type="GO" id="GO:0060340">
    <property type="term" value="P:positive regulation of type I interferon-mediated signaling pathway"/>
    <property type="evidence" value="ECO:0007669"/>
    <property type="project" value="TreeGrafter"/>
</dbReference>